<keyword evidence="1" id="KW-0175">Coiled coil</keyword>
<evidence type="ECO:0000256" key="1">
    <source>
        <dbReference type="SAM" id="Coils"/>
    </source>
</evidence>
<reference evidence="2" key="1">
    <citation type="submission" date="2015-09" db="EMBL/GenBank/DDBJ databases">
        <title>Draft Genome Sequences of Two Novel Amoeba-resistant Intranuclear Bacteria, Candidatus Berkiella cookevillensis and Candidatus Berkiella aquae.</title>
        <authorList>
            <person name="Mehari Y.T."/>
            <person name="Arivett B.A."/>
            <person name="Farone A.L."/>
            <person name="Gunderson J.H."/>
            <person name="Farone M.B."/>
        </authorList>
    </citation>
    <scope>NUCLEOTIDE SEQUENCE [LARGE SCALE GENOMIC DNA]</scope>
    <source>
        <strain evidence="2">CC99</strain>
    </source>
</reference>
<gene>
    <name evidence="2" type="ORF">CC99x_00972</name>
    <name evidence="3" type="ORF">CC99x_010500</name>
</gene>
<organism evidence="2">
    <name type="scientific">Candidatus Berkiella cookevillensis</name>
    <dbReference type="NCBI Taxonomy" id="437022"/>
    <lineage>
        <taxon>Bacteria</taxon>
        <taxon>Pseudomonadati</taxon>
        <taxon>Pseudomonadota</taxon>
        <taxon>Gammaproteobacteria</taxon>
        <taxon>Candidatus Berkiellales</taxon>
        <taxon>Candidatus Berkiellaceae</taxon>
        <taxon>Candidatus Berkiella</taxon>
    </lineage>
</organism>
<dbReference type="EMBL" id="LKHV01000004">
    <property type="protein sequence ID" value="KRG18984.1"/>
    <property type="molecule type" value="Genomic_DNA"/>
</dbReference>
<feature type="coiled-coil region" evidence="1">
    <location>
        <begin position="103"/>
        <end position="130"/>
    </location>
</feature>
<accession>A0A0Q9YSS6</accession>
<reference evidence="3" key="2">
    <citation type="journal article" date="2016" name="Genome Announc.">
        <title>Draft Genome Sequences of Two Novel Amoeba-Resistant Intranuclear Bacteria, 'Candidatus Berkiella cookevillensis' and 'Candidatus Berkiella aquae'.</title>
        <authorList>
            <person name="Mehari Y.T."/>
            <person name="Arivett B.A."/>
            <person name="Farone A.L."/>
            <person name="Gunderson J.H."/>
            <person name="Farone M.B."/>
        </authorList>
    </citation>
    <scope>NUCLEOTIDE SEQUENCE</scope>
    <source>
        <strain evidence="3">CC99</strain>
    </source>
</reference>
<evidence type="ECO:0000313" key="3">
    <source>
        <dbReference type="EMBL" id="MCS5709335.1"/>
    </source>
</evidence>
<dbReference type="RefSeq" id="WP_057624101.1">
    <property type="nucleotide sequence ID" value="NZ_LKHV02000001.1"/>
</dbReference>
<proteinExistence type="predicted"/>
<protein>
    <submittedName>
        <fullName evidence="2">Uncharacterized protein</fullName>
    </submittedName>
</protein>
<dbReference type="EMBL" id="LKHV02000001">
    <property type="protein sequence ID" value="MCS5709335.1"/>
    <property type="molecule type" value="Genomic_DNA"/>
</dbReference>
<comment type="caution">
    <text evidence="2">The sequence shown here is derived from an EMBL/GenBank/DDBJ whole genome shotgun (WGS) entry which is preliminary data.</text>
</comment>
<evidence type="ECO:0000313" key="4">
    <source>
        <dbReference type="Proteomes" id="UP000051494"/>
    </source>
</evidence>
<dbReference type="Proteomes" id="UP000051494">
    <property type="component" value="Unassembled WGS sequence"/>
</dbReference>
<keyword evidence="4" id="KW-1185">Reference proteome</keyword>
<name>A0A0Q9YSS6_9GAMM</name>
<sequence>MTYALKQMQDTIHYIVAQCRDDTERGLSGSQKRWLEKEITLALDPLQKKNKKLIVVHPSNLALQNFFWSLTEQKISFPSDTTYLIYRRGDSYEKQNGERKEIYNRIKIKSKNASRRISELQEQLESMQLANEDTYYSSDGENDLSTVSMYTPARQITLSINKTGIHLQLTPDSEARKESDRRFTF</sequence>
<dbReference type="AlphaFoldDB" id="A0A0Q9YSS6"/>
<evidence type="ECO:0000313" key="2">
    <source>
        <dbReference type="EMBL" id="KRG18984.1"/>
    </source>
</evidence>
<reference evidence="3" key="3">
    <citation type="submission" date="2021-06" db="EMBL/GenBank/DDBJ databases">
        <title>Genomic Description and Analysis of Intracellular Bacteria, Candidatus Berkiella cookevillensis and Candidatus Berkiella aquae.</title>
        <authorList>
            <person name="Kidane D.T."/>
            <person name="Mehari Y.T."/>
            <person name="Rice F.C."/>
            <person name="Arivett B.A."/>
            <person name="Farone A.L."/>
            <person name="Berk S.G."/>
            <person name="Farone M.B."/>
        </authorList>
    </citation>
    <scope>NUCLEOTIDE SEQUENCE</scope>
    <source>
        <strain evidence="3">CC99</strain>
    </source>
</reference>